<dbReference type="Gene3D" id="3.30.420.10">
    <property type="entry name" value="Ribonuclease H-like superfamily/Ribonuclease H"/>
    <property type="match status" value="1"/>
</dbReference>
<evidence type="ECO:0000259" key="1">
    <source>
        <dbReference type="Pfam" id="PF13456"/>
    </source>
</evidence>
<sequence>MLKQIKRIDQWLSAAFASRKGLPEREFIAGILWQIWKARNSRIFRGKIPSPTDVLDLAQTQNLDFSRGRKKNTNHTTSQRLPEVWTPPGKGQLKVNVNASWVPGENLCSVAGIARDEEGSIVDGFAAEARASSSAQAEAEALLHGLRFILNWKSSHVKTRSEAVHLTCESDSLAVVNFVMGRAEIPWNLREIIQRCRQELFLGQNVTVVYCPREANQAADWLVRTHRAKKLPPNWVHIPPLSLWNILVSECNPSLCSKTT</sequence>
<accession>A0ABD3J2H6</accession>
<dbReference type="Pfam" id="PF13456">
    <property type="entry name" value="RVT_3"/>
    <property type="match status" value="1"/>
</dbReference>
<dbReference type="InterPro" id="IPR002156">
    <property type="entry name" value="RNaseH_domain"/>
</dbReference>
<evidence type="ECO:0000313" key="3">
    <source>
        <dbReference type="Proteomes" id="UP001634007"/>
    </source>
</evidence>
<dbReference type="Proteomes" id="UP001634007">
    <property type="component" value="Unassembled WGS sequence"/>
</dbReference>
<name>A0ABD3J2H6_EUCGL</name>
<evidence type="ECO:0000313" key="2">
    <source>
        <dbReference type="EMBL" id="KAL3719483.1"/>
    </source>
</evidence>
<reference evidence="2 3" key="1">
    <citation type="submission" date="2024-11" db="EMBL/GenBank/DDBJ databases">
        <title>Chromosome-level genome assembly of Eucalyptus globulus Labill. provides insights into its genome evolution.</title>
        <authorList>
            <person name="Li X."/>
        </authorList>
    </citation>
    <scope>NUCLEOTIDE SEQUENCE [LARGE SCALE GENOMIC DNA]</scope>
    <source>
        <strain evidence="2">CL2024</strain>
        <tissue evidence="2">Fresh tender leaves</tissue>
    </source>
</reference>
<dbReference type="InterPro" id="IPR036397">
    <property type="entry name" value="RNaseH_sf"/>
</dbReference>
<dbReference type="SUPFAM" id="SSF53098">
    <property type="entry name" value="Ribonuclease H-like"/>
    <property type="match status" value="1"/>
</dbReference>
<dbReference type="PANTHER" id="PTHR47723:SF23">
    <property type="entry name" value="REVERSE TRANSCRIPTASE-LIKE PROTEIN"/>
    <property type="match status" value="1"/>
</dbReference>
<feature type="domain" description="RNase H type-1" evidence="1">
    <location>
        <begin position="96"/>
        <end position="224"/>
    </location>
</feature>
<organism evidence="2 3">
    <name type="scientific">Eucalyptus globulus</name>
    <name type="common">Tasmanian blue gum</name>
    <dbReference type="NCBI Taxonomy" id="34317"/>
    <lineage>
        <taxon>Eukaryota</taxon>
        <taxon>Viridiplantae</taxon>
        <taxon>Streptophyta</taxon>
        <taxon>Embryophyta</taxon>
        <taxon>Tracheophyta</taxon>
        <taxon>Spermatophyta</taxon>
        <taxon>Magnoliopsida</taxon>
        <taxon>eudicotyledons</taxon>
        <taxon>Gunneridae</taxon>
        <taxon>Pentapetalae</taxon>
        <taxon>rosids</taxon>
        <taxon>malvids</taxon>
        <taxon>Myrtales</taxon>
        <taxon>Myrtaceae</taxon>
        <taxon>Myrtoideae</taxon>
        <taxon>Eucalypteae</taxon>
        <taxon>Eucalyptus</taxon>
    </lineage>
</organism>
<dbReference type="AlphaFoldDB" id="A0ABD3J2H6"/>
<keyword evidence="3" id="KW-1185">Reference proteome</keyword>
<dbReference type="InterPro" id="IPR044730">
    <property type="entry name" value="RNase_H-like_dom_plant"/>
</dbReference>
<dbReference type="PANTHER" id="PTHR47723">
    <property type="entry name" value="OS05G0353850 PROTEIN"/>
    <property type="match status" value="1"/>
</dbReference>
<dbReference type="InterPro" id="IPR012337">
    <property type="entry name" value="RNaseH-like_sf"/>
</dbReference>
<dbReference type="EMBL" id="JBJKBG010000010">
    <property type="protein sequence ID" value="KAL3719483.1"/>
    <property type="molecule type" value="Genomic_DNA"/>
</dbReference>
<gene>
    <name evidence="2" type="ORF">ACJRO7_004447</name>
</gene>
<protein>
    <recommendedName>
        <fullName evidence="1">RNase H type-1 domain-containing protein</fullName>
    </recommendedName>
</protein>
<comment type="caution">
    <text evidence="2">The sequence shown here is derived from an EMBL/GenBank/DDBJ whole genome shotgun (WGS) entry which is preliminary data.</text>
</comment>
<dbReference type="InterPro" id="IPR053151">
    <property type="entry name" value="RNase_H-like"/>
</dbReference>
<dbReference type="CDD" id="cd06222">
    <property type="entry name" value="RNase_H_like"/>
    <property type="match status" value="1"/>
</dbReference>
<proteinExistence type="predicted"/>